<keyword evidence="1" id="KW-0812">Transmembrane</keyword>
<gene>
    <name evidence="2" type="ORF">P167DRAFT_563934</name>
</gene>
<evidence type="ECO:0000313" key="3">
    <source>
        <dbReference type="Proteomes" id="UP000277580"/>
    </source>
</evidence>
<evidence type="ECO:0008006" key="4">
    <source>
        <dbReference type="Google" id="ProtNLM"/>
    </source>
</evidence>
<dbReference type="EMBL" id="ML119119">
    <property type="protein sequence ID" value="RPB14063.1"/>
    <property type="molecule type" value="Genomic_DNA"/>
</dbReference>
<organism evidence="2 3">
    <name type="scientific">Morchella conica CCBAS932</name>
    <dbReference type="NCBI Taxonomy" id="1392247"/>
    <lineage>
        <taxon>Eukaryota</taxon>
        <taxon>Fungi</taxon>
        <taxon>Dikarya</taxon>
        <taxon>Ascomycota</taxon>
        <taxon>Pezizomycotina</taxon>
        <taxon>Pezizomycetes</taxon>
        <taxon>Pezizales</taxon>
        <taxon>Morchellaceae</taxon>
        <taxon>Morchella</taxon>
    </lineage>
</organism>
<reference evidence="2 3" key="1">
    <citation type="journal article" date="2018" name="Nat. Ecol. Evol.">
        <title>Pezizomycetes genomes reveal the molecular basis of ectomycorrhizal truffle lifestyle.</title>
        <authorList>
            <person name="Murat C."/>
            <person name="Payen T."/>
            <person name="Noel B."/>
            <person name="Kuo A."/>
            <person name="Morin E."/>
            <person name="Chen J."/>
            <person name="Kohler A."/>
            <person name="Krizsan K."/>
            <person name="Balestrini R."/>
            <person name="Da Silva C."/>
            <person name="Montanini B."/>
            <person name="Hainaut M."/>
            <person name="Levati E."/>
            <person name="Barry K.W."/>
            <person name="Belfiori B."/>
            <person name="Cichocki N."/>
            <person name="Clum A."/>
            <person name="Dockter R.B."/>
            <person name="Fauchery L."/>
            <person name="Guy J."/>
            <person name="Iotti M."/>
            <person name="Le Tacon F."/>
            <person name="Lindquist E.A."/>
            <person name="Lipzen A."/>
            <person name="Malagnac F."/>
            <person name="Mello A."/>
            <person name="Molinier V."/>
            <person name="Miyauchi S."/>
            <person name="Poulain J."/>
            <person name="Riccioni C."/>
            <person name="Rubini A."/>
            <person name="Sitrit Y."/>
            <person name="Splivallo R."/>
            <person name="Traeger S."/>
            <person name="Wang M."/>
            <person name="Zifcakova L."/>
            <person name="Wipf D."/>
            <person name="Zambonelli A."/>
            <person name="Paolocci F."/>
            <person name="Nowrousian M."/>
            <person name="Ottonello S."/>
            <person name="Baldrian P."/>
            <person name="Spatafora J.W."/>
            <person name="Henrissat B."/>
            <person name="Nagy L.G."/>
            <person name="Aury J.M."/>
            <person name="Wincker P."/>
            <person name="Grigoriev I.V."/>
            <person name="Bonfante P."/>
            <person name="Martin F.M."/>
        </authorList>
    </citation>
    <scope>NUCLEOTIDE SEQUENCE [LARGE SCALE GENOMIC DNA]</scope>
    <source>
        <strain evidence="2 3">CCBAS932</strain>
    </source>
</reference>
<dbReference type="Proteomes" id="UP000277580">
    <property type="component" value="Unassembled WGS sequence"/>
</dbReference>
<keyword evidence="1" id="KW-1133">Transmembrane helix</keyword>
<evidence type="ECO:0000313" key="2">
    <source>
        <dbReference type="EMBL" id="RPB14063.1"/>
    </source>
</evidence>
<proteinExistence type="predicted"/>
<keyword evidence="1" id="KW-0472">Membrane</keyword>
<accession>A0A3N4KU19</accession>
<sequence length="361" mass="40335">MSACIRMDIFVLYCMLLFVQISMFLLNNYLDPCMRMSSVTLRTISQDYIHFIEPHPATAVYGKPIESQRTPLGAGISQFRSHGSAMPNTWIANYLIPEDSVKIGRFVLDVENPQQDFRGPDKDCSLEKDVTALRVEDFRDTVGQSKSSGFKMFLSKLLTTSYSIREDLTTEIKSAVCMTYQLNNSGDYFNNACKSDSTREWLEKAIRRGRKVYLVVGIKTLADAHITVGEKISRGTSTSFELSGRSLSGTTLPVGSSLDLGASGLHITEYSKAGEYVVPGVQIFAVQYRRVGFPLFSRHNLEKAELQDGNRWEVYLGGRGEADGVQIVEPQMQADAGEEDLEGYCDCEAFLFGEDEILYLS</sequence>
<dbReference type="OrthoDB" id="5410365at2759"/>
<protein>
    <recommendedName>
        <fullName evidence="4">MACPF domain-containing protein</fullName>
    </recommendedName>
</protein>
<dbReference type="AlphaFoldDB" id="A0A3N4KU19"/>
<evidence type="ECO:0000256" key="1">
    <source>
        <dbReference type="SAM" id="Phobius"/>
    </source>
</evidence>
<dbReference type="InParanoid" id="A0A3N4KU19"/>
<name>A0A3N4KU19_9PEZI</name>
<feature type="transmembrane region" description="Helical" evidence="1">
    <location>
        <begin position="9"/>
        <end position="30"/>
    </location>
</feature>
<keyword evidence="3" id="KW-1185">Reference proteome</keyword>